<dbReference type="AlphaFoldDB" id="Q024D4"/>
<feature type="chain" id="PRO_5004163655" description="DUF4920 domain-containing protein" evidence="1">
    <location>
        <begin position="18"/>
        <end position="126"/>
    </location>
</feature>
<feature type="signal peptide" evidence="1">
    <location>
        <begin position="1"/>
        <end position="17"/>
    </location>
</feature>
<dbReference type="OrthoDB" id="129527at2"/>
<reference evidence="2" key="1">
    <citation type="submission" date="2006-10" db="EMBL/GenBank/DDBJ databases">
        <title>Complete sequence of Solibacter usitatus Ellin6076.</title>
        <authorList>
            <consortium name="US DOE Joint Genome Institute"/>
            <person name="Copeland A."/>
            <person name="Lucas S."/>
            <person name="Lapidus A."/>
            <person name="Barry K."/>
            <person name="Detter J.C."/>
            <person name="Glavina del Rio T."/>
            <person name="Hammon N."/>
            <person name="Israni S."/>
            <person name="Dalin E."/>
            <person name="Tice H."/>
            <person name="Pitluck S."/>
            <person name="Thompson L.S."/>
            <person name="Brettin T."/>
            <person name="Bruce D."/>
            <person name="Han C."/>
            <person name="Tapia R."/>
            <person name="Gilna P."/>
            <person name="Schmutz J."/>
            <person name="Larimer F."/>
            <person name="Land M."/>
            <person name="Hauser L."/>
            <person name="Kyrpides N."/>
            <person name="Mikhailova N."/>
            <person name="Janssen P.H."/>
            <person name="Kuske C.R."/>
            <person name="Richardson P."/>
        </authorList>
    </citation>
    <scope>NUCLEOTIDE SEQUENCE</scope>
    <source>
        <strain evidence="2">Ellin6076</strain>
    </source>
</reference>
<dbReference type="EMBL" id="CP000473">
    <property type="protein sequence ID" value="ABJ83642.1"/>
    <property type="molecule type" value="Genomic_DNA"/>
</dbReference>
<evidence type="ECO:0000256" key="1">
    <source>
        <dbReference type="SAM" id="SignalP"/>
    </source>
</evidence>
<organism evidence="2">
    <name type="scientific">Solibacter usitatus (strain Ellin6076)</name>
    <dbReference type="NCBI Taxonomy" id="234267"/>
    <lineage>
        <taxon>Bacteria</taxon>
        <taxon>Pseudomonadati</taxon>
        <taxon>Acidobacteriota</taxon>
        <taxon>Terriglobia</taxon>
        <taxon>Bryobacterales</taxon>
        <taxon>Solibacteraceae</taxon>
        <taxon>Candidatus Solibacter</taxon>
    </lineage>
</organism>
<dbReference type="STRING" id="234267.Acid_2653"/>
<gene>
    <name evidence="2" type="ordered locus">Acid_2653</name>
</gene>
<evidence type="ECO:0008006" key="3">
    <source>
        <dbReference type="Google" id="ProtNLM"/>
    </source>
</evidence>
<dbReference type="HOGENOM" id="CLU_1674657_0_0_0"/>
<dbReference type="KEGG" id="sus:Acid_2653"/>
<sequence length="126" mass="13322" precursor="true">MRYLIASLLALSLLSAAENKLGKPLTVKEPMTLAALLAHPDDYVGKTVQVQGKIVEVCQEMGCWLDLTNEAGQKLHVKVNDGEIVFPKDSPGKSVVAEGKFIKIDSAGAKGATAVYQLQGSGAVIN</sequence>
<proteinExistence type="predicted"/>
<evidence type="ECO:0000313" key="2">
    <source>
        <dbReference type="EMBL" id="ABJ83642.1"/>
    </source>
</evidence>
<name>Q024D4_SOLUE</name>
<dbReference type="Pfam" id="PF16267">
    <property type="entry name" value="DUF4920"/>
    <property type="match status" value="1"/>
</dbReference>
<dbReference type="InParanoid" id="Q024D4"/>
<accession>Q024D4</accession>
<keyword evidence="1" id="KW-0732">Signal</keyword>
<protein>
    <recommendedName>
        <fullName evidence="3">DUF4920 domain-containing protein</fullName>
    </recommendedName>
</protein>
<dbReference type="InterPro" id="IPR032577">
    <property type="entry name" value="DUF4920"/>
</dbReference>